<organism evidence="1 2">
    <name type="scientific">Marvinbryantia formatexigens DSM 14469</name>
    <dbReference type="NCBI Taxonomy" id="478749"/>
    <lineage>
        <taxon>Bacteria</taxon>
        <taxon>Bacillati</taxon>
        <taxon>Bacillota</taxon>
        <taxon>Clostridia</taxon>
        <taxon>Lachnospirales</taxon>
        <taxon>Lachnospiraceae</taxon>
        <taxon>Marvinbryantia</taxon>
    </lineage>
</organism>
<dbReference type="AlphaFoldDB" id="C6LCW5"/>
<dbReference type="EMBL" id="ACCL02000006">
    <property type="protein sequence ID" value="EET61448.1"/>
    <property type="molecule type" value="Genomic_DNA"/>
</dbReference>
<name>C6LCW5_9FIRM</name>
<evidence type="ECO:0008006" key="3">
    <source>
        <dbReference type="Google" id="ProtNLM"/>
    </source>
</evidence>
<dbReference type="Proteomes" id="UP000005561">
    <property type="component" value="Unassembled WGS sequence"/>
</dbReference>
<evidence type="ECO:0000313" key="1">
    <source>
        <dbReference type="EMBL" id="EET61448.1"/>
    </source>
</evidence>
<gene>
    <name evidence="1" type="ORF">BRYFOR_06623</name>
</gene>
<sequence length="47" mass="5677">MCVSGIISERYFLDISGKIKYIYKMIIYRQEEGRWLNTSVNVWAWQS</sequence>
<comment type="caution">
    <text evidence="1">The sequence shown here is derived from an EMBL/GenBank/DDBJ whole genome shotgun (WGS) entry which is preliminary data.</text>
</comment>
<protein>
    <recommendedName>
        <fullName evidence="3">DUF4440 domain-containing protein</fullName>
    </recommendedName>
</protein>
<proteinExistence type="predicted"/>
<accession>C6LCW5</accession>
<reference evidence="1" key="1">
    <citation type="submission" date="2009-07" db="EMBL/GenBank/DDBJ databases">
        <authorList>
            <person name="Weinstock G."/>
            <person name="Sodergren E."/>
            <person name="Clifton S."/>
            <person name="Fulton L."/>
            <person name="Fulton B."/>
            <person name="Courtney L."/>
            <person name="Fronick C."/>
            <person name="Harrison M."/>
            <person name="Strong C."/>
            <person name="Farmer C."/>
            <person name="Delahaunty K."/>
            <person name="Markovic C."/>
            <person name="Hall O."/>
            <person name="Minx P."/>
            <person name="Tomlinson C."/>
            <person name="Mitreva M."/>
            <person name="Nelson J."/>
            <person name="Hou S."/>
            <person name="Wollam A."/>
            <person name="Pepin K.H."/>
            <person name="Johnson M."/>
            <person name="Bhonagiri V."/>
            <person name="Nash W.E."/>
            <person name="Warren W."/>
            <person name="Chinwalla A."/>
            <person name="Mardis E.R."/>
            <person name="Wilson R.K."/>
        </authorList>
    </citation>
    <scope>NUCLEOTIDE SEQUENCE [LARGE SCALE GENOMIC DNA]</scope>
    <source>
        <strain evidence="1">DSM 14469</strain>
    </source>
</reference>
<keyword evidence="2" id="KW-1185">Reference proteome</keyword>
<evidence type="ECO:0000313" key="2">
    <source>
        <dbReference type="Proteomes" id="UP000005561"/>
    </source>
</evidence>